<accession>A0A4Y3RX87</accession>
<evidence type="ECO:0008006" key="4">
    <source>
        <dbReference type="Google" id="ProtNLM"/>
    </source>
</evidence>
<dbReference type="AlphaFoldDB" id="A0A4Y3RX87"/>
<feature type="region of interest" description="Disordered" evidence="1">
    <location>
        <begin position="39"/>
        <end position="61"/>
    </location>
</feature>
<sequence length="61" mass="6025">MQDFNDLELDLSADELASDALGLEPLKEGVALGTWATAGTASTASCPTSTASSSASASSFG</sequence>
<dbReference type="EMBL" id="BJMN01000082">
    <property type="protein sequence ID" value="GEB62172.1"/>
    <property type="molecule type" value="Genomic_DNA"/>
</dbReference>
<name>A0A4Y3RX87_9ACTN</name>
<keyword evidence="3" id="KW-1185">Reference proteome</keyword>
<protein>
    <recommendedName>
        <fullName evidence="4">Thiocillin family RiPP</fullName>
    </recommendedName>
</protein>
<dbReference type="NCBIfam" id="NF033482">
    <property type="entry name" value="RiPP_thiocil"/>
    <property type="match status" value="1"/>
</dbReference>
<comment type="caution">
    <text evidence="2">The sequence shown here is derived from an EMBL/GenBank/DDBJ whole genome shotgun (WGS) entry which is preliminary data.</text>
</comment>
<evidence type="ECO:0000256" key="1">
    <source>
        <dbReference type="SAM" id="MobiDB-lite"/>
    </source>
</evidence>
<evidence type="ECO:0000313" key="2">
    <source>
        <dbReference type="EMBL" id="GEB62172.1"/>
    </source>
</evidence>
<dbReference type="InterPro" id="IPR049803">
    <property type="entry name" value="RiPP_thiocil-like"/>
</dbReference>
<organism evidence="2 3">
    <name type="scientific">Streptomyces gardneri</name>
    <dbReference type="NCBI Taxonomy" id="66892"/>
    <lineage>
        <taxon>Bacteria</taxon>
        <taxon>Bacillati</taxon>
        <taxon>Actinomycetota</taxon>
        <taxon>Actinomycetes</taxon>
        <taxon>Kitasatosporales</taxon>
        <taxon>Streptomycetaceae</taxon>
        <taxon>Streptomyces</taxon>
    </lineage>
</organism>
<gene>
    <name evidence="2" type="ORF">SGA01_77770</name>
</gene>
<proteinExistence type="predicted"/>
<dbReference type="Proteomes" id="UP000315226">
    <property type="component" value="Unassembled WGS sequence"/>
</dbReference>
<evidence type="ECO:0000313" key="3">
    <source>
        <dbReference type="Proteomes" id="UP000315226"/>
    </source>
</evidence>
<dbReference type="RefSeq" id="WP_229918181.1">
    <property type="nucleotide sequence ID" value="NZ_BJMN01000082.1"/>
</dbReference>
<reference evidence="2 3" key="1">
    <citation type="submission" date="2019-06" db="EMBL/GenBank/DDBJ databases">
        <title>Whole genome shotgun sequence of Streptomyces gardneri NBRC 12865.</title>
        <authorList>
            <person name="Hosoyama A."/>
            <person name="Uohara A."/>
            <person name="Ohji S."/>
            <person name="Ichikawa N."/>
        </authorList>
    </citation>
    <scope>NUCLEOTIDE SEQUENCE [LARGE SCALE GENOMIC DNA]</scope>
    <source>
        <strain evidence="2 3">NBRC 12865</strain>
    </source>
</reference>